<dbReference type="AlphaFoldDB" id="A0A674IPT6"/>
<keyword evidence="2" id="KW-0964">Secreted</keyword>
<dbReference type="GO" id="GO:0030414">
    <property type="term" value="F:peptidase inhibitor activity"/>
    <property type="evidence" value="ECO:0007669"/>
    <property type="project" value="UniProtKB-KW"/>
</dbReference>
<evidence type="ECO:0000256" key="4">
    <source>
        <dbReference type="ARBA" id="ARBA00023157"/>
    </source>
</evidence>
<feature type="domain" description="Kazal-like" evidence="5">
    <location>
        <begin position="60"/>
        <end position="104"/>
    </location>
</feature>
<evidence type="ECO:0000259" key="5">
    <source>
        <dbReference type="PROSITE" id="PS51465"/>
    </source>
</evidence>
<protein>
    <recommendedName>
        <fullName evidence="5">Kazal-like domain-containing protein</fullName>
    </recommendedName>
</protein>
<reference evidence="6" key="2">
    <citation type="submission" date="2025-09" db="UniProtKB">
        <authorList>
            <consortium name="Ensembl"/>
        </authorList>
    </citation>
    <scope>IDENTIFICATION</scope>
</reference>
<proteinExistence type="predicted"/>
<dbReference type="Ensembl" id="ENSTMTT00000010103.1">
    <property type="protein sequence ID" value="ENSTMTP00000009772.1"/>
    <property type="gene ID" value="ENSTMTG00000007127.1"/>
</dbReference>
<evidence type="ECO:0000256" key="1">
    <source>
        <dbReference type="ARBA" id="ARBA00004613"/>
    </source>
</evidence>
<dbReference type="Gene3D" id="3.30.60.30">
    <property type="match status" value="1"/>
</dbReference>
<evidence type="ECO:0000313" key="7">
    <source>
        <dbReference type="Proteomes" id="UP000472274"/>
    </source>
</evidence>
<keyword evidence="7" id="KW-1185">Reference proteome</keyword>
<keyword evidence="4" id="KW-1015">Disulfide bond</keyword>
<dbReference type="InParanoid" id="A0A674IPT6"/>
<name>A0A674IPT6_9SAUR</name>
<dbReference type="InterPro" id="IPR002350">
    <property type="entry name" value="Kazal_dom"/>
</dbReference>
<dbReference type="PANTHER" id="PTHR21312">
    <property type="entry name" value="SERINE PROTEASE INHIBITOR"/>
    <property type="match status" value="1"/>
</dbReference>
<dbReference type="InterPro" id="IPR036058">
    <property type="entry name" value="Kazal_dom_sf"/>
</dbReference>
<keyword evidence="3" id="KW-0646">Protease inhibitor</keyword>
<dbReference type="GO" id="GO:0005576">
    <property type="term" value="C:extracellular region"/>
    <property type="evidence" value="ECO:0007669"/>
    <property type="project" value="UniProtKB-SubCell"/>
</dbReference>
<dbReference type="SUPFAM" id="SSF100895">
    <property type="entry name" value="Kazal-type serine protease inhibitors"/>
    <property type="match status" value="1"/>
</dbReference>
<accession>A0A674IPT6</accession>
<evidence type="ECO:0000256" key="2">
    <source>
        <dbReference type="ARBA" id="ARBA00022525"/>
    </source>
</evidence>
<organism evidence="6 7">
    <name type="scientific">Terrapene triunguis</name>
    <name type="common">Three-toed box turtle</name>
    <dbReference type="NCBI Taxonomy" id="2587831"/>
    <lineage>
        <taxon>Eukaryota</taxon>
        <taxon>Metazoa</taxon>
        <taxon>Chordata</taxon>
        <taxon>Craniata</taxon>
        <taxon>Vertebrata</taxon>
        <taxon>Euteleostomi</taxon>
        <taxon>Archelosauria</taxon>
        <taxon>Testudinata</taxon>
        <taxon>Testudines</taxon>
        <taxon>Cryptodira</taxon>
        <taxon>Durocryptodira</taxon>
        <taxon>Testudinoidea</taxon>
        <taxon>Emydidae</taxon>
        <taxon>Terrapene</taxon>
    </lineage>
</organism>
<evidence type="ECO:0000256" key="3">
    <source>
        <dbReference type="ARBA" id="ARBA00022690"/>
    </source>
</evidence>
<dbReference type="SMART" id="SM00280">
    <property type="entry name" value="KAZAL"/>
    <property type="match status" value="1"/>
</dbReference>
<dbReference type="Proteomes" id="UP000472274">
    <property type="component" value="Unplaced"/>
</dbReference>
<sequence>FSLSRTEDSIIRVAVGPHGPSRDQGPAVRVPVPERSGSIKQHRAGAFSQGDRSPQYSVVSYQQANCSQYPQTKGRVLCTRSSQMVCGTDGVTHSSECMLCDRIL</sequence>
<reference evidence="6" key="1">
    <citation type="submission" date="2025-08" db="UniProtKB">
        <authorList>
            <consortium name="Ensembl"/>
        </authorList>
    </citation>
    <scope>IDENTIFICATION</scope>
</reference>
<dbReference type="PANTHER" id="PTHR21312:SF28">
    <property type="entry name" value="OVOINHIBITOR-RELATED"/>
    <property type="match status" value="1"/>
</dbReference>
<comment type="subcellular location">
    <subcellularLocation>
        <location evidence="1">Secreted</location>
    </subcellularLocation>
</comment>
<evidence type="ECO:0000313" key="6">
    <source>
        <dbReference type="Ensembl" id="ENSTMTP00000009772.1"/>
    </source>
</evidence>
<dbReference type="PROSITE" id="PS51465">
    <property type="entry name" value="KAZAL_2"/>
    <property type="match status" value="1"/>
</dbReference>
<dbReference type="Pfam" id="PF00050">
    <property type="entry name" value="Kazal_1"/>
    <property type="match status" value="1"/>
</dbReference>